<evidence type="ECO:0000313" key="3">
    <source>
        <dbReference type="Proteomes" id="UP000260680"/>
    </source>
</evidence>
<dbReference type="InterPro" id="IPR008979">
    <property type="entry name" value="Galactose-bd-like_sf"/>
</dbReference>
<dbReference type="Gene3D" id="2.60.120.260">
    <property type="entry name" value="Galactose-binding domain-like"/>
    <property type="match status" value="1"/>
</dbReference>
<evidence type="ECO:0000259" key="1">
    <source>
        <dbReference type="Pfam" id="PF02836"/>
    </source>
</evidence>
<dbReference type="InterPro" id="IPR051913">
    <property type="entry name" value="GH2_Domain-Containing"/>
</dbReference>
<name>A0A3E2NDU5_9FIRM</name>
<dbReference type="EMBL" id="QOHO01000026">
    <property type="protein sequence ID" value="RFZ79199.1"/>
    <property type="molecule type" value="Genomic_DNA"/>
</dbReference>
<dbReference type="Proteomes" id="UP000260680">
    <property type="component" value="Unassembled WGS sequence"/>
</dbReference>
<protein>
    <recommendedName>
        <fullName evidence="1">Glycoside hydrolase family 2 catalytic domain-containing protein</fullName>
    </recommendedName>
</protein>
<dbReference type="Gene3D" id="3.20.20.80">
    <property type="entry name" value="Glycosidases"/>
    <property type="match status" value="1"/>
</dbReference>
<reference evidence="2 3" key="1">
    <citation type="submission" date="2018-07" db="EMBL/GenBank/DDBJ databases">
        <title>New species, Clostridium PI-S10-A1B.</title>
        <authorList>
            <person name="Krishna G."/>
            <person name="Summeta K."/>
            <person name="Shikha S."/>
            <person name="Prabhu P.B."/>
            <person name="Suresh K."/>
        </authorList>
    </citation>
    <scope>NUCLEOTIDE SEQUENCE [LARGE SCALE GENOMIC DNA]</scope>
    <source>
        <strain evidence="2 3">PI-S10-A1B</strain>
    </source>
</reference>
<dbReference type="GO" id="GO:0005975">
    <property type="term" value="P:carbohydrate metabolic process"/>
    <property type="evidence" value="ECO:0007669"/>
    <property type="project" value="InterPro"/>
</dbReference>
<gene>
    <name evidence="2" type="ORF">DS742_09235</name>
</gene>
<accession>A0A3E2NDU5</accession>
<dbReference type="SUPFAM" id="SSF51445">
    <property type="entry name" value="(Trans)glycosidases"/>
    <property type="match status" value="1"/>
</dbReference>
<dbReference type="InterPro" id="IPR017853">
    <property type="entry name" value="GH"/>
</dbReference>
<comment type="caution">
    <text evidence="2">The sequence shown here is derived from an EMBL/GenBank/DDBJ whole genome shotgun (WGS) entry which is preliminary data.</text>
</comment>
<dbReference type="SUPFAM" id="SSF49785">
    <property type="entry name" value="Galactose-binding domain-like"/>
    <property type="match status" value="1"/>
</dbReference>
<evidence type="ECO:0000313" key="2">
    <source>
        <dbReference type="EMBL" id="RFZ79199.1"/>
    </source>
</evidence>
<dbReference type="OrthoDB" id="9814867at2"/>
<dbReference type="AlphaFoldDB" id="A0A3E2NDU5"/>
<dbReference type="GO" id="GO:0004553">
    <property type="term" value="F:hydrolase activity, hydrolyzing O-glycosyl compounds"/>
    <property type="evidence" value="ECO:0007669"/>
    <property type="project" value="InterPro"/>
</dbReference>
<feature type="domain" description="Glycoside hydrolase family 2 catalytic" evidence="1">
    <location>
        <begin position="215"/>
        <end position="349"/>
    </location>
</feature>
<dbReference type="RefSeq" id="WP_117416710.1">
    <property type="nucleotide sequence ID" value="NZ_QOHO01000026.1"/>
</dbReference>
<proteinExistence type="predicted"/>
<dbReference type="PANTHER" id="PTHR42732">
    <property type="entry name" value="BETA-GALACTOSIDASE"/>
    <property type="match status" value="1"/>
</dbReference>
<sequence length="1016" mass="117358">MLMDLAGKWEIWLENAEEKIPEKERPDRKPDGSVRLPGILQAQGYGNPVTVDTPWISGLHDPFWYEREEYSYGQDGGLSIPFLAQPPRHYTGRAWYEREFTVTEDTGDEFCLIIELTRWRSFAWVDKTPRGGDCSLCTAHQISLGKLSKGTHTLTVCIDNRFQYPYRPDGHEVSDALGATWNGMAGEIAVISAGEAQRRLEEKKRYAKEQPRFLEVREGLFYVDGRPEYFRGTHFGGDYPLTGYPETNPDWWEKRMETIKEWGFNFLRCHSYCPPEAAFAAADRAGVYIQAECGMWNVFEEGIPMLSVLKDETRRILSQFGHHPSFVLLSASNEPSGKWYGPLKRWVKETREYDCSLGYEGRRLYTAQSGWFYDTPPEEITGTDYIYFHRSAFGPILGGNIRGFEGWRGKDYRASLKGTRLPVICHEMGQWCSYPDFSVMEKFTGYLKPGNYNVFRESARAHGVLQKCREFAWCSGKNQVLMYKEDMEANFRTPHLYGFEMLDLHDYLGQGTALVGVLDPFWESKGYIKPEEFREFCGETVLLARMPSYVYQTEDQVIIPVEVCHFGKEPIKSCDVKWSIETEENGLKTVIFKGVWKNCFIPAAKNTQIGEIEPDFAVIKENKKLTLTVEMGKVRNHWDFFVYEKSSDCFDMEKNSEVVYTRDWQEAKRELERGKRVVYSPCLSELDFDCPPLSMRPVFWNSQMGPGWTRSLGLVVQSDHPLFCNFPTEEYGGWQWEEILDQARGFLLDEMPKGLTPIVSVIDDWNRNLPLGLIFEGRVNAGRLLIVPACLEGEFKKRPAAWSLKKALLTYASSELFCPETELKPEWIENHLFPDNRMRLLNASYRAEPEAAVINFTALEDENPDHSVWIEKDNYPISVEIFFRERILVSGLIVVPDQKDRMHQGCIKDYVVHVRQGENWEETARGHFASSFLSQKAWFDKEYDTEAIKFTALSGYAMGERPVWEERSDGWHCIKKQGIPAIQTAGLHIICDKKVKGNDTLFWKQFLKSKTKEIEN</sequence>
<dbReference type="InterPro" id="IPR006103">
    <property type="entry name" value="Glyco_hydro_2_cat"/>
</dbReference>
<dbReference type="Pfam" id="PF02836">
    <property type="entry name" value="Glyco_hydro_2_C"/>
    <property type="match status" value="1"/>
</dbReference>
<organism evidence="2 3">
    <name type="scientific">Lacrimispora amygdalina</name>
    <dbReference type="NCBI Taxonomy" id="253257"/>
    <lineage>
        <taxon>Bacteria</taxon>
        <taxon>Bacillati</taxon>
        <taxon>Bacillota</taxon>
        <taxon>Clostridia</taxon>
        <taxon>Lachnospirales</taxon>
        <taxon>Lachnospiraceae</taxon>
        <taxon>Lacrimispora</taxon>
    </lineage>
</organism>
<dbReference type="PANTHER" id="PTHR42732:SF2">
    <property type="entry name" value="BETA-MANNOSIDASE"/>
    <property type="match status" value="1"/>
</dbReference>